<dbReference type="EMBL" id="FNUX01000007">
    <property type="protein sequence ID" value="SEF71255.1"/>
    <property type="molecule type" value="Genomic_DNA"/>
</dbReference>
<evidence type="ECO:0000313" key="12">
    <source>
        <dbReference type="EMBL" id="SEF71255.1"/>
    </source>
</evidence>
<feature type="domain" description="Cytochrome c" evidence="11">
    <location>
        <begin position="400"/>
        <end position="488"/>
    </location>
</feature>
<dbReference type="PROSITE" id="PS51007">
    <property type="entry name" value="CYTC"/>
    <property type="match status" value="1"/>
</dbReference>
<evidence type="ECO:0000256" key="1">
    <source>
        <dbReference type="ARBA" id="ARBA00004651"/>
    </source>
</evidence>
<sequence length="673" mass="75829">MIEIIAAIARWSQLTANLILFGSCVFLVTIGHQKALFEAPWVVRLERWFPWMTGIILLGLMGILAVTTGEATGVVANVWSPFAWLEIVQNTQIGYIWVARAVLASVLLMVILYFQRVKRERWHYLLWAVAASFPLITGTLMSHSSADEMSFAAVAPYAVHILLAGAWFGALPAFLFILYSNHSESGKAVDLKTANYLKKFSVVALPVILLLAVTGLIVTDRLVETFYHTLVASPYGWLLIAKLSVLAVILVIAYQARYRWLPMLFEDGTERTRRSTKHLRQWVGIEFLLALLLVLLATILANTLPAKHAIIENWPYPFRFSINATWDEPYVQEMVWSGIALFFIALCTIWLGRKYHWSKMTKILVPGLLGISSMAIALPPLAIEAYPETYLKPTVPFDTISIVNGSRLFAENCINCHGPQGKGTQPVADPDVRDPTDLLTQQHTAQYTVGNVFHLLTHGIPGTQMPGFAATLSEDDRWDLINFLHALSRGFDARLLGSMILPEMPAIASPVFNYAANDGSGGNLRDFRLQKNVLLVLFSWPQSKERFFQLAASYDRIKALDTEVLAIPIRALEPWELEQIAEIANFPVVIEGWSEIKDSYWLYRRIRAVPDLSGKGMFPGHMEFITDRFGYLRARWVAQFEGFGWQNFDALTLQLRQLNEEDEIMPPPGEHAH</sequence>
<gene>
    <name evidence="12" type="ORF">SAMN05216334_10711</name>
</gene>
<feature type="transmembrane region" description="Helical" evidence="10">
    <location>
        <begin position="157"/>
        <end position="179"/>
    </location>
</feature>
<dbReference type="GO" id="GO:0046872">
    <property type="term" value="F:metal ion binding"/>
    <property type="evidence" value="ECO:0007669"/>
    <property type="project" value="UniProtKB-KW"/>
</dbReference>
<reference evidence="12 13" key="1">
    <citation type="submission" date="2016-10" db="EMBL/GenBank/DDBJ databases">
        <authorList>
            <person name="de Groot N.N."/>
        </authorList>
    </citation>
    <scope>NUCLEOTIDE SEQUENCE [LARGE SCALE GENOMIC DNA]</scope>
    <source>
        <strain evidence="12 13">Nm13</strain>
    </source>
</reference>
<dbReference type="Pfam" id="PF00034">
    <property type="entry name" value="Cytochrom_C"/>
    <property type="match status" value="1"/>
</dbReference>
<evidence type="ECO:0000259" key="11">
    <source>
        <dbReference type="PROSITE" id="PS51007"/>
    </source>
</evidence>
<feature type="transmembrane region" description="Helical" evidence="10">
    <location>
        <begin position="126"/>
        <end position="145"/>
    </location>
</feature>
<dbReference type="InterPro" id="IPR036909">
    <property type="entry name" value="Cyt_c-like_dom_sf"/>
</dbReference>
<dbReference type="Gene3D" id="1.10.760.10">
    <property type="entry name" value="Cytochrome c-like domain"/>
    <property type="match status" value="1"/>
</dbReference>
<dbReference type="PANTHER" id="PTHR34820:SF4">
    <property type="entry name" value="INNER MEMBRANE PROTEIN YEBZ"/>
    <property type="match status" value="1"/>
</dbReference>
<dbReference type="InterPro" id="IPR009056">
    <property type="entry name" value="Cyt_c-like_dom"/>
</dbReference>
<dbReference type="Pfam" id="PF05425">
    <property type="entry name" value="CopD"/>
    <property type="match status" value="1"/>
</dbReference>
<dbReference type="RefSeq" id="WP_103966071.1">
    <property type="nucleotide sequence ID" value="NZ_FNUX01000007.1"/>
</dbReference>
<protein>
    <submittedName>
        <fullName evidence="12">Putative copper resistance protein D</fullName>
    </submittedName>
</protein>
<evidence type="ECO:0000256" key="6">
    <source>
        <dbReference type="ARBA" id="ARBA00022989"/>
    </source>
</evidence>
<evidence type="ECO:0000256" key="5">
    <source>
        <dbReference type="ARBA" id="ARBA00022723"/>
    </source>
</evidence>
<evidence type="ECO:0000256" key="4">
    <source>
        <dbReference type="ARBA" id="ARBA00022692"/>
    </source>
</evidence>
<feature type="transmembrane region" description="Helical" evidence="10">
    <location>
        <begin position="282"/>
        <end position="301"/>
    </location>
</feature>
<keyword evidence="3 9" id="KW-0349">Heme</keyword>
<evidence type="ECO:0000256" key="10">
    <source>
        <dbReference type="SAM" id="Phobius"/>
    </source>
</evidence>
<dbReference type="PANTHER" id="PTHR34820">
    <property type="entry name" value="INNER MEMBRANE PROTEIN YEBZ"/>
    <property type="match status" value="1"/>
</dbReference>
<proteinExistence type="predicted"/>
<organism evidence="12 13">
    <name type="scientific">Nitrosomonas ureae</name>
    <dbReference type="NCBI Taxonomy" id="44577"/>
    <lineage>
        <taxon>Bacteria</taxon>
        <taxon>Pseudomonadati</taxon>
        <taxon>Pseudomonadota</taxon>
        <taxon>Betaproteobacteria</taxon>
        <taxon>Nitrosomonadales</taxon>
        <taxon>Nitrosomonadaceae</taxon>
        <taxon>Nitrosomonas</taxon>
    </lineage>
</organism>
<comment type="subcellular location">
    <subcellularLocation>
        <location evidence="1">Cell membrane</location>
        <topology evidence="1">Multi-pass membrane protein</topology>
    </subcellularLocation>
</comment>
<evidence type="ECO:0000313" key="13">
    <source>
        <dbReference type="Proteomes" id="UP000236753"/>
    </source>
</evidence>
<dbReference type="SUPFAM" id="SSF46626">
    <property type="entry name" value="Cytochrome c"/>
    <property type="match status" value="1"/>
</dbReference>
<keyword evidence="7 9" id="KW-0408">Iron</keyword>
<dbReference type="InterPro" id="IPR008457">
    <property type="entry name" value="Cu-R_CopD_dom"/>
</dbReference>
<keyword evidence="8 10" id="KW-0472">Membrane</keyword>
<dbReference type="InterPro" id="IPR032694">
    <property type="entry name" value="CopC/D"/>
</dbReference>
<evidence type="ECO:0000256" key="8">
    <source>
        <dbReference type="ARBA" id="ARBA00023136"/>
    </source>
</evidence>
<dbReference type="OrthoDB" id="9765171at2"/>
<evidence type="ECO:0000256" key="2">
    <source>
        <dbReference type="ARBA" id="ARBA00022475"/>
    </source>
</evidence>
<feature type="transmembrane region" description="Helical" evidence="10">
    <location>
        <begin position="95"/>
        <end position="114"/>
    </location>
</feature>
<keyword evidence="4 10" id="KW-0812">Transmembrane</keyword>
<keyword evidence="6 10" id="KW-1133">Transmembrane helix</keyword>
<dbReference type="Proteomes" id="UP000236753">
    <property type="component" value="Unassembled WGS sequence"/>
</dbReference>
<keyword evidence="5 9" id="KW-0479">Metal-binding</keyword>
<dbReference type="GO" id="GO:0020037">
    <property type="term" value="F:heme binding"/>
    <property type="evidence" value="ECO:0007669"/>
    <property type="project" value="InterPro"/>
</dbReference>
<feature type="transmembrane region" description="Helical" evidence="10">
    <location>
        <begin position="235"/>
        <end position="254"/>
    </location>
</feature>
<dbReference type="GO" id="GO:0009055">
    <property type="term" value="F:electron transfer activity"/>
    <property type="evidence" value="ECO:0007669"/>
    <property type="project" value="InterPro"/>
</dbReference>
<evidence type="ECO:0000256" key="7">
    <source>
        <dbReference type="ARBA" id="ARBA00023004"/>
    </source>
</evidence>
<evidence type="ECO:0000256" key="3">
    <source>
        <dbReference type="ARBA" id="ARBA00022617"/>
    </source>
</evidence>
<dbReference type="AlphaFoldDB" id="A0A1H5U823"/>
<feature type="transmembrane region" description="Helical" evidence="10">
    <location>
        <begin position="200"/>
        <end position="223"/>
    </location>
</feature>
<evidence type="ECO:0000256" key="9">
    <source>
        <dbReference type="PROSITE-ProRule" id="PRU00433"/>
    </source>
</evidence>
<dbReference type="GO" id="GO:0005886">
    <property type="term" value="C:plasma membrane"/>
    <property type="evidence" value="ECO:0007669"/>
    <property type="project" value="UniProtKB-SubCell"/>
</dbReference>
<feature type="transmembrane region" description="Helical" evidence="10">
    <location>
        <begin position="334"/>
        <end position="351"/>
    </location>
</feature>
<keyword evidence="2" id="KW-1003">Cell membrane</keyword>
<feature type="transmembrane region" description="Helical" evidence="10">
    <location>
        <begin position="49"/>
        <end position="75"/>
    </location>
</feature>
<accession>A0A1H5U823</accession>
<feature type="transmembrane region" description="Helical" evidence="10">
    <location>
        <begin position="363"/>
        <end position="383"/>
    </location>
</feature>
<name>A0A1H5U823_9PROT</name>
<dbReference type="GO" id="GO:0006825">
    <property type="term" value="P:copper ion transport"/>
    <property type="evidence" value="ECO:0007669"/>
    <property type="project" value="InterPro"/>
</dbReference>